<protein>
    <recommendedName>
        <fullName evidence="7">Mid2 domain-containing protein</fullName>
    </recommendedName>
</protein>
<reference evidence="3 5" key="1">
    <citation type="submission" date="2019-11" db="EMBL/GenBank/DDBJ databases">
        <title>Venturia inaequalis Genome Resource.</title>
        <authorList>
            <person name="Lichtner F.J."/>
        </authorList>
    </citation>
    <scope>NUCLEOTIDE SEQUENCE [LARGE SCALE GENOMIC DNA]</scope>
    <source>
        <strain evidence="3">Bline_iso_100314</strain>
        <strain evidence="4 6">DMI_063113</strain>
    </source>
</reference>
<name>A0A8H3U004_VENIN</name>
<keyword evidence="1" id="KW-1133">Transmembrane helix</keyword>
<gene>
    <name evidence="3" type="ORF">BLS_002612</name>
    <name evidence="4" type="ORF">EG327_002367</name>
</gene>
<evidence type="ECO:0000256" key="1">
    <source>
        <dbReference type="SAM" id="Phobius"/>
    </source>
</evidence>
<accession>A0A8H3U004</accession>
<dbReference type="Proteomes" id="UP000490939">
    <property type="component" value="Unassembled WGS sequence"/>
</dbReference>
<dbReference type="Proteomes" id="UP000433883">
    <property type="component" value="Unassembled WGS sequence"/>
</dbReference>
<organism evidence="3 5">
    <name type="scientific">Venturia inaequalis</name>
    <name type="common">Apple scab fungus</name>
    <dbReference type="NCBI Taxonomy" id="5025"/>
    <lineage>
        <taxon>Eukaryota</taxon>
        <taxon>Fungi</taxon>
        <taxon>Dikarya</taxon>
        <taxon>Ascomycota</taxon>
        <taxon>Pezizomycotina</taxon>
        <taxon>Dothideomycetes</taxon>
        <taxon>Pleosporomycetidae</taxon>
        <taxon>Venturiales</taxon>
        <taxon>Venturiaceae</taxon>
        <taxon>Venturia</taxon>
    </lineage>
</organism>
<evidence type="ECO:0000313" key="5">
    <source>
        <dbReference type="Proteomes" id="UP000433883"/>
    </source>
</evidence>
<dbReference type="EMBL" id="WNWR01001725">
    <property type="protein sequence ID" value="KAE9962207.1"/>
    <property type="molecule type" value="Genomic_DNA"/>
</dbReference>
<evidence type="ECO:0000256" key="2">
    <source>
        <dbReference type="SAM" id="SignalP"/>
    </source>
</evidence>
<dbReference type="AlphaFoldDB" id="A0A8H3U004"/>
<evidence type="ECO:0000313" key="6">
    <source>
        <dbReference type="Proteomes" id="UP000490939"/>
    </source>
</evidence>
<feature type="signal peptide" evidence="2">
    <location>
        <begin position="1"/>
        <end position="20"/>
    </location>
</feature>
<evidence type="ECO:0008006" key="7">
    <source>
        <dbReference type="Google" id="ProtNLM"/>
    </source>
</evidence>
<sequence>MRRLQLLALSVLPLCQPIRADEAQVVWFYPVRNSDTPQETWYLGEIKELNWDTNEPEYNIYLQQNRALQATGSAIIFRQFTEHLAWLIHGADEVCLGKEELNNAVKKMNWTVQRYNFDFTSTTEFYLVIADLKGNTTTSEYMTILPTYKVTPPTTQNTTTCTTNNGTTVSGDGKVKTVGIGLGIGLGIPLVAALGTIVFLTNHLRKTRRAQAPSSYSTEQVITATTKENDDPQVRYQDIASQPQVFEASGRGSIHEAPNNGIIHR</sequence>
<feature type="transmembrane region" description="Helical" evidence="1">
    <location>
        <begin position="178"/>
        <end position="200"/>
    </location>
</feature>
<comment type="caution">
    <text evidence="3">The sequence shown here is derived from an EMBL/GenBank/DDBJ whole genome shotgun (WGS) entry which is preliminary data.</text>
</comment>
<dbReference type="EMBL" id="WNWQ01001783">
    <property type="protein sequence ID" value="KAE9961306.1"/>
    <property type="molecule type" value="Genomic_DNA"/>
</dbReference>
<keyword evidence="1" id="KW-0812">Transmembrane</keyword>
<keyword evidence="2" id="KW-0732">Signal</keyword>
<evidence type="ECO:0000313" key="3">
    <source>
        <dbReference type="EMBL" id="KAE9961306.1"/>
    </source>
</evidence>
<proteinExistence type="predicted"/>
<keyword evidence="6" id="KW-1185">Reference proteome</keyword>
<feature type="chain" id="PRO_5044690459" description="Mid2 domain-containing protein" evidence="2">
    <location>
        <begin position="21"/>
        <end position="265"/>
    </location>
</feature>
<keyword evidence="1" id="KW-0472">Membrane</keyword>
<evidence type="ECO:0000313" key="4">
    <source>
        <dbReference type="EMBL" id="KAE9962207.1"/>
    </source>
</evidence>